<accession>A0A5C7FIG4</accession>
<dbReference type="PANTHER" id="PTHR44196">
    <property type="entry name" value="DEHYDROGENASE/REDUCTASE SDR FAMILY MEMBER 7B"/>
    <property type="match status" value="1"/>
</dbReference>
<dbReference type="CDD" id="cd05233">
    <property type="entry name" value="SDR_c"/>
    <property type="match status" value="1"/>
</dbReference>
<dbReference type="EMBL" id="VOXD01000036">
    <property type="protein sequence ID" value="TXF87107.1"/>
    <property type="molecule type" value="Genomic_DNA"/>
</dbReference>
<dbReference type="OrthoDB" id="9810734at2"/>
<dbReference type="SUPFAM" id="SSF51735">
    <property type="entry name" value="NAD(P)-binding Rossmann-fold domains"/>
    <property type="match status" value="1"/>
</dbReference>
<dbReference type="Pfam" id="PF00106">
    <property type="entry name" value="adh_short"/>
    <property type="match status" value="1"/>
</dbReference>
<sequence length="213" mass="22888">MSKHVLITGATKGIGRACAERFAREGWTVTAVARTQADLLAMKKAFSGQQVTTITADLGTDAGIASIPVHPYDAIVLNAAIFAPGHLLGEEDIYGRLWRVNVWANHQLARRLLPAVRQQPSGHLVVIGSRGTDFQPPHLTAYVATKYALRGLYLGWESELLNSNVKTTLVAPGATLTSSWNNEEPPADILAPETVAEAVWTSVRSGITGRVVV</sequence>
<dbReference type="GO" id="GO:0016491">
    <property type="term" value="F:oxidoreductase activity"/>
    <property type="evidence" value="ECO:0007669"/>
    <property type="project" value="UniProtKB-KW"/>
</dbReference>
<evidence type="ECO:0000256" key="2">
    <source>
        <dbReference type="ARBA" id="ARBA00023002"/>
    </source>
</evidence>
<evidence type="ECO:0000313" key="3">
    <source>
        <dbReference type="EMBL" id="TXF87107.1"/>
    </source>
</evidence>
<protein>
    <submittedName>
        <fullName evidence="3">SDR family oxidoreductase</fullName>
    </submittedName>
</protein>
<keyword evidence="2" id="KW-0560">Oxidoreductase</keyword>
<comment type="caution">
    <text evidence="3">The sequence shown here is derived from an EMBL/GenBank/DDBJ whole genome shotgun (WGS) entry which is preliminary data.</text>
</comment>
<comment type="similarity">
    <text evidence="1">Belongs to the short-chain dehydrogenases/reductases (SDR) family.</text>
</comment>
<keyword evidence="4" id="KW-1185">Reference proteome</keyword>
<dbReference type="InterPro" id="IPR036291">
    <property type="entry name" value="NAD(P)-bd_dom_sf"/>
</dbReference>
<dbReference type="Proteomes" id="UP000321907">
    <property type="component" value="Unassembled WGS sequence"/>
</dbReference>
<dbReference type="PRINTS" id="PR00081">
    <property type="entry name" value="GDHRDH"/>
</dbReference>
<evidence type="ECO:0000256" key="1">
    <source>
        <dbReference type="ARBA" id="ARBA00006484"/>
    </source>
</evidence>
<evidence type="ECO:0000313" key="4">
    <source>
        <dbReference type="Proteomes" id="UP000321907"/>
    </source>
</evidence>
<dbReference type="RefSeq" id="WP_147932279.1">
    <property type="nucleotide sequence ID" value="NZ_VOXD01000036.1"/>
</dbReference>
<proteinExistence type="inferred from homology"/>
<organism evidence="3 4">
    <name type="scientific">Neolewinella aurantiaca</name>
    <dbReference type="NCBI Taxonomy" id="2602767"/>
    <lineage>
        <taxon>Bacteria</taxon>
        <taxon>Pseudomonadati</taxon>
        <taxon>Bacteroidota</taxon>
        <taxon>Saprospiria</taxon>
        <taxon>Saprospirales</taxon>
        <taxon>Lewinellaceae</taxon>
        <taxon>Neolewinella</taxon>
    </lineage>
</organism>
<dbReference type="PANTHER" id="PTHR44196:SF1">
    <property type="entry name" value="DEHYDROGENASE_REDUCTASE SDR FAMILY MEMBER 7B"/>
    <property type="match status" value="1"/>
</dbReference>
<dbReference type="Gene3D" id="3.40.50.720">
    <property type="entry name" value="NAD(P)-binding Rossmann-like Domain"/>
    <property type="match status" value="1"/>
</dbReference>
<reference evidence="3 4" key="1">
    <citation type="submission" date="2019-08" db="EMBL/GenBank/DDBJ databases">
        <title>Lewinella sp. strain SSH13 Genome sequencing and assembly.</title>
        <authorList>
            <person name="Kim I."/>
        </authorList>
    </citation>
    <scope>NUCLEOTIDE SEQUENCE [LARGE SCALE GENOMIC DNA]</scope>
    <source>
        <strain evidence="3 4">SSH13</strain>
    </source>
</reference>
<dbReference type="InterPro" id="IPR002347">
    <property type="entry name" value="SDR_fam"/>
</dbReference>
<dbReference type="AlphaFoldDB" id="A0A5C7FIG4"/>
<gene>
    <name evidence="3" type="ORF">FUA23_18620</name>
</gene>
<dbReference type="GO" id="GO:0016020">
    <property type="term" value="C:membrane"/>
    <property type="evidence" value="ECO:0007669"/>
    <property type="project" value="TreeGrafter"/>
</dbReference>
<name>A0A5C7FIG4_9BACT</name>